<accession>M8BA88</accession>
<reference evidence="3" key="1">
    <citation type="submission" date="2015-06" db="UniProtKB">
        <authorList>
            <consortium name="EnsemblPlants"/>
        </authorList>
    </citation>
    <scope>IDENTIFICATION</scope>
</reference>
<proteinExistence type="predicted"/>
<organism evidence="3">
    <name type="scientific">Aegilops tauschii</name>
    <name type="common">Tausch's goatgrass</name>
    <name type="synonym">Aegilops squarrosa</name>
    <dbReference type="NCBI Taxonomy" id="37682"/>
    <lineage>
        <taxon>Eukaryota</taxon>
        <taxon>Viridiplantae</taxon>
        <taxon>Streptophyta</taxon>
        <taxon>Embryophyta</taxon>
        <taxon>Tracheophyta</taxon>
        <taxon>Spermatophyta</taxon>
        <taxon>Magnoliopsida</taxon>
        <taxon>Liliopsida</taxon>
        <taxon>Poales</taxon>
        <taxon>Poaceae</taxon>
        <taxon>BOP clade</taxon>
        <taxon>Pooideae</taxon>
        <taxon>Triticodae</taxon>
        <taxon>Triticeae</taxon>
        <taxon>Triticinae</taxon>
        <taxon>Aegilops</taxon>
    </lineage>
</organism>
<evidence type="ECO:0008006" key="4">
    <source>
        <dbReference type="Google" id="ProtNLM"/>
    </source>
</evidence>
<dbReference type="Pfam" id="PF07727">
    <property type="entry name" value="RVT_2"/>
    <property type="match status" value="1"/>
</dbReference>
<feature type="domain" description="KIB1-4 beta-propeller" evidence="1">
    <location>
        <begin position="113"/>
        <end position="335"/>
    </location>
</feature>
<dbReference type="EnsemblPlants" id="EMT10921">
    <property type="protein sequence ID" value="EMT10921"/>
    <property type="gene ID" value="F775_43434"/>
</dbReference>
<dbReference type="AlphaFoldDB" id="M8BA88"/>
<protein>
    <recommendedName>
        <fullName evidence="4">DUF295 domain-containing protein</fullName>
    </recommendedName>
</protein>
<dbReference type="PANTHER" id="PTHR36901">
    <property type="entry name" value="F-BOX DOMAIN CONTAINING PROTEIN, EXPRESSED-RELATED"/>
    <property type="match status" value="1"/>
</dbReference>
<dbReference type="InterPro" id="IPR013103">
    <property type="entry name" value="RVT_2"/>
</dbReference>
<feature type="domain" description="Reverse transcriptase Ty1/copia-type" evidence="2">
    <location>
        <begin position="36"/>
        <end position="104"/>
    </location>
</feature>
<evidence type="ECO:0000313" key="3">
    <source>
        <dbReference type="EnsemblPlants" id="EMT10921"/>
    </source>
</evidence>
<sequence length="375" mass="42056">MASPSPSPALPLAPWDSVLLTGLHAAPTPNNYTGACWVVRGFRRRAGIDFTDTFAPVVKPGTIRTVLHLAVSRAWPVHQMDVSNAFLHGHLEEQVFCQQPTGFVDPALPDHGPDTSYLLLYVDDIILTAFVQVFLSGDPLESTHWMAVATKHRWPAAHILFFWRPGDAAWSGPAKGPCAKLHSVEFHAGNIYCIDGMFNVSIYDLKLGTASPPVLLRCFGMCPNQASESWPIRKYWKDSVRAVHVVACRGELLLVLLFHGRRPSLMEVYRPAWTPAEWPFRVGERVTDLGGYALFLGCGDAVALCAKEYPAIKGNCVYYRVHNLPKYRKHWAMVYDLGTGDVDDIPYPEVHKQENGCWPYSWFCPRRPFLKKQLA</sequence>
<dbReference type="PANTHER" id="PTHR36901:SF6">
    <property type="entry name" value="OS05G0150100 PROTEIN"/>
    <property type="match status" value="1"/>
</dbReference>
<evidence type="ECO:0000259" key="2">
    <source>
        <dbReference type="Pfam" id="PF07727"/>
    </source>
</evidence>
<name>M8BA88_AEGTA</name>
<dbReference type="Pfam" id="PF03478">
    <property type="entry name" value="Beta-prop_KIB1-4"/>
    <property type="match status" value="1"/>
</dbReference>
<dbReference type="InterPro" id="IPR005174">
    <property type="entry name" value="KIB1-4_b-propeller"/>
</dbReference>
<evidence type="ECO:0000259" key="1">
    <source>
        <dbReference type="Pfam" id="PF03478"/>
    </source>
</evidence>